<keyword evidence="2" id="KW-0808">Transferase</keyword>
<dbReference type="Pfam" id="PF08241">
    <property type="entry name" value="Methyltransf_11"/>
    <property type="match status" value="1"/>
</dbReference>
<dbReference type="CDD" id="cd02440">
    <property type="entry name" value="AdoMet_MTases"/>
    <property type="match status" value="1"/>
</dbReference>
<dbReference type="PANTHER" id="PTHR43591:SF81">
    <property type="entry name" value="MAGNESIUM PROTOPORPHYRIN IX METHYLTRANSFERASE, CHLOROPLASTIC-RELATED"/>
    <property type="match status" value="1"/>
</dbReference>
<proteinExistence type="predicted"/>
<keyword evidence="3" id="KW-1185">Reference proteome</keyword>
<dbReference type="Proteomes" id="UP000636793">
    <property type="component" value="Unassembled WGS sequence"/>
</dbReference>
<dbReference type="SUPFAM" id="SSF53335">
    <property type="entry name" value="S-adenosyl-L-methionine-dependent methyltransferases"/>
    <property type="match status" value="1"/>
</dbReference>
<dbReference type="Gene3D" id="3.40.50.150">
    <property type="entry name" value="Vaccinia Virus protein VP39"/>
    <property type="match status" value="1"/>
</dbReference>
<name>A0A916TJ81_9MICO</name>
<evidence type="ECO:0000259" key="1">
    <source>
        <dbReference type="Pfam" id="PF08241"/>
    </source>
</evidence>
<dbReference type="GO" id="GO:0008757">
    <property type="term" value="F:S-adenosylmethionine-dependent methyltransferase activity"/>
    <property type="evidence" value="ECO:0007669"/>
    <property type="project" value="InterPro"/>
</dbReference>
<dbReference type="RefSeq" id="WP_188839191.1">
    <property type="nucleotide sequence ID" value="NZ_BMHI01000009.1"/>
</dbReference>
<evidence type="ECO:0000313" key="2">
    <source>
        <dbReference type="EMBL" id="GGB47674.1"/>
    </source>
</evidence>
<evidence type="ECO:0000313" key="3">
    <source>
        <dbReference type="Proteomes" id="UP000636793"/>
    </source>
</evidence>
<comment type="caution">
    <text evidence="2">The sequence shown here is derived from an EMBL/GenBank/DDBJ whole genome shotgun (WGS) entry which is preliminary data.</text>
</comment>
<dbReference type="GO" id="GO:0032259">
    <property type="term" value="P:methylation"/>
    <property type="evidence" value="ECO:0007669"/>
    <property type="project" value="UniProtKB-KW"/>
</dbReference>
<dbReference type="AlphaFoldDB" id="A0A916TJ81"/>
<reference evidence="2" key="2">
    <citation type="submission" date="2020-09" db="EMBL/GenBank/DDBJ databases">
        <authorList>
            <person name="Sun Q."/>
            <person name="Zhou Y."/>
        </authorList>
    </citation>
    <scope>NUCLEOTIDE SEQUENCE</scope>
    <source>
        <strain evidence="2">CGMCC 1.15085</strain>
    </source>
</reference>
<protein>
    <submittedName>
        <fullName evidence="2">Ubiquinone/menaquinone biosynthesis methyltransferase</fullName>
    </submittedName>
</protein>
<dbReference type="EMBL" id="BMHI01000009">
    <property type="protein sequence ID" value="GGB47674.1"/>
    <property type="molecule type" value="Genomic_DNA"/>
</dbReference>
<dbReference type="InterPro" id="IPR013216">
    <property type="entry name" value="Methyltransf_11"/>
</dbReference>
<dbReference type="PANTHER" id="PTHR43591">
    <property type="entry name" value="METHYLTRANSFERASE"/>
    <property type="match status" value="1"/>
</dbReference>
<reference evidence="2" key="1">
    <citation type="journal article" date="2014" name="Int. J. Syst. Evol. Microbiol.">
        <title>Complete genome sequence of Corynebacterium casei LMG S-19264T (=DSM 44701T), isolated from a smear-ripened cheese.</title>
        <authorList>
            <consortium name="US DOE Joint Genome Institute (JGI-PGF)"/>
            <person name="Walter F."/>
            <person name="Albersmeier A."/>
            <person name="Kalinowski J."/>
            <person name="Ruckert C."/>
        </authorList>
    </citation>
    <scope>NUCLEOTIDE SEQUENCE</scope>
    <source>
        <strain evidence="2">CGMCC 1.15085</strain>
    </source>
</reference>
<keyword evidence="2" id="KW-0830">Ubiquinone</keyword>
<feature type="domain" description="Methyltransferase type 11" evidence="1">
    <location>
        <begin position="47"/>
        <end position="139"/>
    </location>
</feature>
<keyword evidence="2" id="KW-0489">Methyltransferase</keyword>
<gene>
    <name evidence="2" type="primary">ubiE</name>
    <name evidence="2" type="ORF">GCM10011492_43550</name>
</gene>
<dbReference type="InterPro" id="IPR029063">
    <property type="entry name" value="SAM-dependent_MTases_sf"/>
</dbReference>
<accession>A0A916TJ81</accession>
<organism evidence="2 3">
    <name type="scientific">Flexivirga endophytica</name>
    <dbReference type="NCBI Taxonomy" id="1849103"/>
    <lineage>
        <taxon>Bacteria</taxon>
        <taxon>Bacillati</taxon>
        <taxon>Actinomycetota</taxon>
        <taxon>Actinomycetes</taxon>
        <taxon>Micrococcales</taxon>
        <taxon>Dermacoccaceae</taxon>
        <taxon>Flexivirga</taxon>
    </lineage>
</organism>
<sequence length="268" mass="28733">MAEGGAAFVGSIPTTYERLLVPLIFAEPARHLAATVLATHPRDILETCAGTGVLTRQLVAEGDAYITATDLSAPMLRTALSLCGSDRVTWQVADAMDLPFGPGSFDVVACQFGAMFFPDKPRGYAEALRVLRPGGSLVFSVWDRIEESPSWQIVDAAINAVAGDVPVRFLRRAPYSYFDRDLIRRHLEIAGFGDVAIENLTGTSRSTPEETAEAICQGTPLRMALATHPTLSVQQATQHATRALRDAYGVGPFEAPIGWLQISAGSAS</sequence>